<name>A0A0H3M634_EHRRW</name>
<feature type="compositionally biased region" description="Basic and acidic residues" evidence="1">
    <location>
        <begin position="158"/>
        <end position="170"/>
    </location>
</feature>
<sequence length="189" mass="21918">MIHEQEKLIYKMIDNCNDYQKLCKIQKEISTLVKITRDKSLLKNLSDVKHEKTNTHTNDVTNHSAKKLDQQIDDPHHEDDINKIKNNIKLQLNMLKSIIAHRMDPVQRAGETVKSNNKDAKKFGRSTKENKSSNMLTALLKMIVNQITLILSIAVTHDSTEHKKNTEPEYRPQYLSNMLSNNSQKTRSR</sequence>
<dbReference type="KEGG" id="eru:Erum3900"/>
<feature type="compositionally biased region" description="Basic and acidic residues" evidence="1">
    <location>
        <begin position="116"/>
        <end position="130"/>
    </location>
</feature>
<evidence type="ECO:0000256" key="1">
    <source>
        <dbReference type="SAM" id="MobiDB-lite"/>
    </source>
</evidence>
<feature type="compositionally biased region" description="Polar residues" evidence="1">
    <location>
        <begin position="174"/>
        <end position="189"/>
    </location>
</feature>
<dbReference type="KEGG" id="erw:ERWE_CDS_04030"/>
<organism evidence="2 3">
    <name type="scientific">Ehrlichia ruminantium (strain Welgevonden)</name>
    <dbReference type="NCBI Taxonomy" id="254945"/>
    <lineage>
        <taxon>Bacteria</taxon>
        <taxon>Pseudomonadati</taxon>
        <taxon>Pseudomonadota</taxon>
        <taxon>Alphaproteobacteria</taxon>
        <taxon>Rickettsiales</taxon>
        <taxon>Anaplasmataceae</taxon>
        <taxon>Ehrlichia</taxon>
    </lineage>
</organism>
<feature type="region of interest" description="Disordered" evidence="1">
    <location>
        <begin position="107"/>
        <end position="130"/>
    </location>
</feature>
<dbReference type="GeneID" id="33058056"/>
<evidence type="ECO:0000313" key="3">
    <source>
        <dbReference type="Proteomes" id="UP000001021"/>
    </source>
</evidence>
<keyword evidence="3" id="KW-1185">Reference proteome</keyword>
<reference evidence="2 3" key="1">
    <citation type="journal article" date="2006" name="J. Bacteriol.">
        <title>Comparative genomic analysis of three strains of Ehrlichia ruminantium reveals an active process of genome size plasticity.</title>
        <authorList>
            <person name="Frutos R."/>
            <person name="Viari A."/>
            <person name="Ferraz C."/>
            <person name="Morgat A."/>
            <person name="Eychenie S."/>
            <person name="Kandassami Y."/>
            <person name="Chantal I."/>
            <person name="Bensaid A."/>
            <person name="Coissac E."/>
            <person name="Vachiery N."/>
            <person name="Demaille J."/>
            <person name="Martinez D."/>
        </authorList>
    </citation>
    <scope>NUCLEOTIDE SEQUENCE [LARGE SCALE GENOMIC DNA]</scope>
    <source>
        <strain evidence="2 3">Welgevonden</strain>
    </source>
</reference>
<dbReference type="EMBL" id="CR925678">
    <property type="protein sequence ID" value="CAI26897.1"/>
    <property type="molecule type" value="Genomic_DNA"/>
</dbReference>
<dbReference type="HOGENOM" id="CLU_1515608_0_0_5"/>
<dbReference type="Proteomes" id="UP000001021">
    <property type="component" value="Chromosome"/>
</dbReference>
<evidence type="ECO:0000313" key="2">
    <source>
        <dbReference type="EMBL" id="CAI26897.1"/>
    </source>
</evidence>
<dbReference type="RefSeq" id="WP_011155072.1">
    <property type="nucleotide sequence ID" value="NC_005295.2"/>
</dbReference>
<protein>
    <submittedName>
        <fullName evidence="2">Uncharacterized protein</fullName>
    </submittedName>
</protein>
<dbReference type="AlphaFoldDB" id="A0A0H3M634"/>
<accession>A0A0H3M634</accession>
<gene>
    <name evidence="2" type="ordered locus">ERWE_CDS_04030</name>
</gene>
<proteinExistence type="predicted"/>
<feature type="region of interest" description="Disordered" evidence="1">
    <location>
        <begin position="158"/>
        <end position="189"/>
    </location>
</feature>